<dbReference type="InterPro" id="IPR002791">
    <property type="entry name" value="ARMT1-like_metal-bd"/>
</dbReference>
<evidence type="ECO:0000313" key="4">
    <source>
        <dbReference type="Proteomes" id="UP000709295"/>
    </source>
</evidence>
<evidence type="ECO:0000259" key="2">
    <source>
        <dbReference type="Pfam" id="PF01937"/>
    </source>
</evidence>
<evidence type="ECO:0000313" key="3">
    <source>
        <dbReference type="EMBL" id="KAG6951866.1"/>
    </source>
</evidence>
<dbReference type="GO" id="GO:0046872">
    <property type="term" value="F:metal ion binding"/>
    <property type="evidence" value="ECO:0007669"/>
    <property type="project" value="UniProtKB-UniRule"/>
</dbReference>
<dbReference type="PANTHER" id="PTHR12260:SF6">
    <property type="entry name" value="DAMAGE-CONTROL PHOSPHATASE ARMT1"/>
    <property type="match status" value="1"/>
</dbReference>
<dbReference type="Proteomes" id="UP000709295">
    <property type="component" value="Unassembled WGS sequence"/>
</dbReference>
<keyword evidence="1" id="KW-0479">Metal-binding</keyword>
<name>A0A8J5IM06_9STRA</name>
<protein>
    <recommendedName>
        <fullName evidence="1">Sugar phosphate phosphatase</fullName>
        <ecNumber evidence="1">3.1.3.-</ecNumber>
    </recommendedName>
</protein>
<comment type="similarity">
    <text evidence="1">Belongs to the damage-control phosphatase family. Sugar phosphate phosphatase III subfamily.</text>
</comment>
<dbReference type="Pfam" id="PF01937">
    <property type="entry name" value="ARMT1-like_dom"/>
    <property type="match status" value="1"/>
</dbReference>
<dbReference type="InterPro" id="IPR039763">
    <property type="entry name" value="ARMT1"/>
</dbReference>
<dbReference type="EMBL" id="JAENGY010001164">
    <property type="protein sequence ID" value="KAG6951866.1"/>
    <property type="molecule type" value="Genomic_DNA"/>
</dbReference>
<keyword evidence="4" id="KW-1185">Reference proteome</keyword>
<keyword evidence="1" id="KW-0464">Manganese</keyword>
<comment type="domain">
    <text evidence="1">Subfamily III proteins have a conserved RTxK motif about 40-50 residues from the C-terminus; the threonine may be replaced by serine or cysteine.</text>
</comment>
<dbReference type="AlphaFoldDB" id="A0A8J5IM06"/>
<comment type="function">
    <text evidence="1">Metal-dependent phosphatase that shows phosphatase activity against several substrates, including fructose-1-phosphate and fructose-6-phosphate. Its preference for fructose-1-phosphate, a strong glycating agent that causes DNA damage rather than a canonical yeast metabolite, suggests a damage-control function in hexose phosphate metabolism.</text>
</comment>
<dbReference type="GO" id="GO:0005634">
    <property type="term" value="C:nucleus"/>
    <property type="evidence" value="ECO:0007669"/>
    <property type="project" value="TreeGrafter"/>
</dbReference>
<gene>
    <name evidence="3" type="ORF">JG688_00013557</name>
</gene>
<dbReference type="GO" id="GO:0016791">
    <property type="term" value="F:phosphatase activity"/>
    <property type="evidence" value="ECO:0007669"/>
    <property type="project" value="TreeGrafter"/>
</dbReference>
<sequence length="174" mass="20275">MLFDDYLVLVDYSNQVISFLEQKAPHLRVGCDACRRGMEMQREIRTPEVRALGKRLAEYVSKGQIVIRPDTYWNQYTYYWEMPAELQTRLAREATLIILKGDLNYRRLLSDRLWSPSTPVEEVVPYFPAAFVAFRILKSIPVMGIPATIVDKLEKEDPKWRLNGEHGIIQSVLK</sequence>
<accession>A0A8J5IM06</accession>
<organism evidence="3 4">
    <name type="scientific">Phytophthora aleatoria</name>
    <dbReference type="NCBI Taxonomy" id="2496075"/>
    <lineage>
        <taxon>Eukaryota</taxon>
        <taxon>Sar</taxon>
        <taxon>Stramenopiles</taxon>
        <taxon>Oomycota</taxon>
        <taxon>Peronosporomycetes</taxon>
        <taxon>Peronosporales</taxon>
        <taxon>Peronosporaceae</taxon>
        <taxon>Phytophthora</taxon>
    </lineage>
</organism>
<comment type="catalytic activity">
    <reaction evidence="1">
        <text>beta-D-fructose 1-phosphate + H2O = D-fructose + phosphate</text>
        <dbReference type="Rhea" id="RHEA:35603"/>
        <dbReference type="ChEBI" id="CHEBI:15377"/>
        <dbReference type="ChEBI" id="CHEBI:37721"/>
        <dbReference type="ChEBI" id="CHEBI:43474"/>
        <dbReference type="ChEBI" id="CHEBI:138881"/>
    </reaction>
</comment>
<keyword evidence="1" id="KW-0378">Hydrolase</keyword>
<dbReference type="EC" id="3.1.3.-" evidence="1"/>
<dbReference type="PANTHER" id="PTHR12260">
    <property type="entry name" value="DAMAGE-CONTROL PHOSPHATASE ARMT1"/>
    <property type="match status" value="1"/>
</dbReference>
<comment type="catalytic activity">
    <reaction evidence="1">
        <text>beta-D-fructose 6-phosphate = dihydroxyacetone + D-glyceraldehyde 3-phosphate</text>
        <dbReference type="Rhea" id="RHEA:28002"/>
        <dbReference type="ChEBI" id="CHEBI:16016"/>
        <dbReference type="ChEBI" id="CHEBI:57634"/>
        <dbReference type="ChEBI" id="CHEBI:59776"/>
    </reaction>
</comment>
<evidence type="ECO:0000256" key="1">
    <source>
        <dbReference type="RuleBase" id="RU367030"/>
    </source>
</evidence>
<comment type="cofactor">
    <cofactor evidence="1">
        <name>Mn(2+)</name>
        <dbReference type="ChEBI" id="CHEBI:29035"/>
    </cofactor>
    <cofactor evidence="1">
        <name>Ni(2+)</name>
        <dbReference type="ChEBI" id="CHEBI:49786"/>
    </cofactor>
</comment>
<comment type="caution">
    <text evidence="3">The sequence shown here is derived from an EMBL/GenBank/DDBJ whole genome shotgun (WGS) entry which is preliminary data.</text>
</comment>
<proteinExistence type="inferred from homology"/>
<feature type="domain" description="Damage-control phosphatase ARMT1-like metal-binding" evidence="2">
    <location>
        <begin position="41"/>
        <end position="148"/>
    </location>
</feature>
<dbReference type="GO" id="GO:0006974">
    <property type="term" value="P:DNA damage response"/>
    <property type="evidence" value="ECO:0007669"/>
    <property type="project" value="TreeGrafter"/>
</dbReference>
<reference evidence="3" key="1">
    <citation type="submission" date="2021-01" db="EMBL/GenBank/DDBJ databases">
        <title>Phytophthora aleatoria, a newly-described species from Pinus radiata is distinct from Phytophthora cactorum isolates based on comparative genomics.</title>
        <authorList>
            <person name="Mcdougal R."/>
            <person name="Panda P."/>
            <person name="Williams N."/>
            <person name="Studholme D.J."/>
        </authorList>
    </citation>
    <scope>NUCLEOTIDE SEQUENCE</scope>
    <source>
        <strain evidence="3">NZFS 4037</strain>
    </source>
</reference>